<sequence length="344" mass="37822">MRSYQITACRELNAKLRILFALTESKLCGKEERRLGLSSFMAGDYENAITALNSLQTNAAVIEKSAKEKSANAHKNPSICLRNLQIIGVQKEDLNKLNVIHVSGTKGKGSTCALVESMLRCHGYKTGLYTSPHLVEVRERIRINGLPISREMFSSYFWNVYNTLKNNEVTANDMPAYFAFLTVLAFKTFIEEKVDVAVIEVGVGGAFDQTNVVPKPVAVGVTSLGFDHTNLLGNTIDSIATNKAGIFREAVSAFTIPQTYSEGLQTLLNKAQEIKCPLYLCPPLTSYSTSDSSAIQIGIEGDAQTMNTSLALQLCNHWMNVTNNRNTSQINVNDGRILPAQPFK</sequence>
<dbReference type="PANTHER" id="PTHR11136">
    <property type="entry name" value="FOLYLPOLYGLUTAMATE SYNTHASE-RELATED"/>
    <property type="match status" value="1"/>
</dbReference>
<evidence type="ECO:0000256" key="1">
    <source>
        <dbReference type="ARBA" id="ARBA00005150"/>
    </source>
</evidence>
<reference evidence="13 14" key="1">
    <citation type="journal article" date="2018" name="Gigascience">
        <title>Genomes of trombidid mites reveal novel predicted allergens and laterally-transferred genes associated with secondary metabolism.</title>
        <authorList>
            <person name="Dong X."/>
            <person name="Chaisiri K."/>
            <person name="Xia D."/>
            <person name="Armstrong S.D."/>
            <person name="Fang Y."/>
            <person name="Donnelly M.J."/>
            <person name="Kadowaki T."/>
            <person name="McGarry J.W."/>
            <person name="Darby A.C."/>
            <person name="Makepeace B.L."/>
        </authorList>
    </citation>
    <scope>NUCLEOTIDE SEQUENCE [LARGE SCALE GENOMIC DNA]</scope>
    <source>
        <strain evidence="13">UoL-UT</strain>
    </source>
</reference>
<organism evidence="13 14">
    <name type="scientific">Leptotrombidium deliense</name>
    <dbReference type="NCBI Taxonomy" id="299467"/>
    <lineage>
        <taxon>Eukaryota</taxon>
        <taxon>Metazoa</taxon>
        <taxon>Ecdysozoa</taxon>
        <taxon>Arthropoda</taxon>
        <taxon>Chelicerata</taxon>
        <taxon>Arachnida</taxon>
        <taxon>Acari</taxon>
        <taxon>Acariformes</taxon>
        <taxon>Trombidiformes</taxon>
        <taxon>Prostigmata</taxon>
        <taxon>Anystina</taxon>
        <taxon>Parasitengona</taxon>
        <taxon>Trombiculoidea</taxon>
        <taxon>Trombiculidae</taxon>
        <taxon>Leptotrombidium</taxon>
    </lineage>
</organism>
<keyword evidence="14" id="KW-1185">Reference proteome</keyword>
<dbReference type="InterPro" id="IPR018109">
    <property type="entry name" value="Folylpolyglutamate_synth_CS"/>
</dbReference>
<evidence type="ECO:0000256" key="4">
    <source>
        <dbReference type="ARBA" id="ARBA00022563"/>
    </source>
</evidence>
<dbReference type="FunFam" id="3.40.1190.10:FF:000008">
    <property type="entry name" value="Folylpolyglutamate synthase"/>
    <property type="match status" value="1"/>
</dbReference>
<evidence type="ECO:0000256" key="9">
    <source>
        <dbReference type="ARBA" id="ARBA00022842"/>
    </source>
</evidence>
<dbReference type="Gene3D" id="3.40.1190.10">
    <property type="entry name" value="Mur-like, catalytic domain"/>
    <property type="match status" value="1"/>
</dbReference>
<evidence type="ECO:0000256" key="6">
    <source>
        <dbReference type="ARBA" id="ARBA00022723"/>
    </source>
</evidence>
<comment type="similarity">
    <text evidence="2">Belongs to the folylpolyglutamate synthase family.</text>
</comment>
<dbReference type="OrthoDB" id="5212574at2759"/>
<protein>
    <recommendedName>
        <fullName evidence="3">tetrahydrofolate synthase</fullName>
        <ecNumber evidence="3">6.3.2.17</ecNumber>
    </recommendedName>
    <alternativeName>
        <fullName evidence="11">Folylpoly-gamma-glutamate synthetase</fullName>
    </alternativeName>
    <alternativeName>
        <fullName evidence="10">Tetrahydrofolylpolyglutamate synthase</fullName>
    </alternativeName>
</protein>
<dbReference type="SUPFAM" id="SSF53623">
    <property type="entry name" value="MurD-like peptide ligases, catalytic domain"/>
    <property type="match status" value="1"/>
</dbReference>
<evidence type="ECO:0000256" key="12">
    <source>
        <dbReference type="ARBA" id="ARBA00047493"/>
    </source>
</evidence>
<evidence type="ECO:0000256" key="10">
    <source>
        <dbReference type="ARBA" id="ARBA00030592"/>
    </source>
</evidence>
<comment type="catalytic activity">
    <reaction evidence="12">
        <text>(6S)-5,6,7,8-tetrahydrofolyl-(gamma-L-Glu)(n) + L-glutamate + ATP = (6S)-5,6,7,8-tetrahydrofolyl-(gamma-L-Glu)(n+1) + ADP + phosphate + H(+)</text>
        <dbReference type="Rhea" id="RHEA:10580"/>
        <dbReference type="Rhea" id="RHEA-COMP:14738"/>
        <dbReference type="Rhea" id="RHEA-COMP:14740"/>
        <dbReference type="ChEBI" id="CHEBI:15378"/>
        <dbReference type="ChEBI" id="CHEBI:29985"/>
        <dbReference type="ChEBI" id="CHEBI:30616"/>
        <dbReference type="ChEBI" id="CHEBI:43474"/>
        <dbReference type="ChEBI" id="CHEBI:141005"/>
        <dbReference type="ChEBI" id="CHEBI:456216"/>
        <dbReference type="EC" id="6.3.2.17"/>
    </reaction>
</comment>
<dbReference type="AlphaFoldDB" id="A0A443RWC3"/>
<keyword evidence="6" id="KW-0479">Metal-binding</keyword>
<dbReference type="PROSITE" id="PS01011">
    <property type="entry name" value="FOLYLPOLYGLU_SYNT_1"/>
    <property type="match status" value="1"/>
</dbReference>
<dbReference type="GO" id="GO:0005739">
    <property type="term" value="C:mitochondrion"/>
    <property type="evidence" value="ECO:0007669"/>
    <property type="project" value="TreeGrafter"/>
</dbReference>
<dbReference type="InterPro" id="IPR001645">
    <property type="entry name" value="Folylpolyglutamate_synth"/>
</dbReference>
<dbReference type="PROSITE" id="PS01012">
    <property type="entry name" value="FOLYLPOLYGLU_SYNT_2"/>
    <property type="match status" value="1"/>
</dbReference>
<dbReference type="STRING" id="299467.A0A443RWC3"/>
<dbReference type="GO" id="GO:0006730">
    <property type="term" value="P:one-carbon metabolic process"/>
    <property type="evidence" value="ECO:0007669"/>
    <property type="project" value="UniProtKB-KW"/>
</dbReference>
<evidence type="ECO:0000313" key="13">
    <source>
        <dbReference type="EMBL" id="RWS19676.1"/>
    </source>
</evidence>
<evidence type="ECO:0000256" key="2">
    <source>
        <dbReference type="ARBA" id="ARBA00008276"/>
    </source>
</evidence>
<evidence type="ECO:0000256" key="11">
    <source>
        <dbReference type="ARBA" id="ARBA00030876"/>
    </source>
</evidence>
<keyword evidence="7" id="KW-0547">Nucleotide-binding</keyword>
<accession>A0A443RWC3</accession>
<dbReference type="GO" id="GO:0005829">
    <property type="term" value="C:cytosol"/>
    <property type="evidence" value="ECO:0007669"/>
    <property type="project" value="TreeGrafter"/>
</dbReference>
<dbReference type="GO" id="GO:0046872">
    <property type="term" value="F:metal ion binding"/>
    <property type="evidence" value="ECO:0007669"/>
    <property type="project" value="UniProtKB-KW"/>
</dbReference>
<dbReference type="EC" id="6.3.2.17" evidence="3"/>
<keyword evidence="8" id="KW-0067">ATP-binding</keyword>
<keyword evidence="4" id="KW-0554">One-carbon metabolism</keyword>
<evidence type="ECO:0000313" key="14">
    <source>
        <dbReference type="Proteomes" id="UP000288716"/>
    </source>
</evidence>
<dbReference type="EMBL" id="NCKV01023754">
    <property type="protein sequence ID" value="RWS19676.1"/>
    <property type="molecule type" value="Genomic_DNA"/>
</dbReference>
<dbReference type="InterPro" id="IPR036565">
    <property type="entry name" value="Mur-like_cat_sf"/>
</dbReference>
<comment type="pathway">
    <text evidence="1">Cofactor biosynthesis; tetrahydrofolylpolyglutamate biosynthesis.</text>
</comment>
<dbReference type="PANTHER" id="PTHR11136:SF5">
    <property type="entry name" value="FOLYLPOLYGLUTAMATE SYNTHASE, MITOCHONDRIAL"/>
    <property type="match status" value="1"/>
</dbReference>
<gene>
    <name evidence="13" type="ORF">B4U80_03536</name>
</gene>
<dbReference type="NCBIfam" id="TIGR01499">
    <property type="entry name" value="folC"/>
    <property type="match status" value="1"/>
</dbReference>
<name>A0A443RWC3_9ACAR</name>
<dbReference type="VEuPathDB" id="VectorBase:LDEU012364"/>
<keyword evidence="9" id="KW-0460">Magnesium</keyword>
<dbReference type="Proteomes" id="UP000288716">
    <property type="component" value="Unassembled WGS sequence"/>
</dbReference>
<evidence type="ECO:0000256" key="3">
    <source>
        <dbReference type="ARBA" id="ARBA00013025"/>
    </source>
</evidence>
<evidence type="ECO:0000256" key="7">
    <source>
        <dbReference type="ARBA" id="ARBA00022741"/>
    </source>
</evidence>
<dbReference type="UniPathway" id="UPA00850"/>
<dbReference type="GO" id="GO:0005524">
    <property type="term" value="F:ATP binding"/>
    <property type="evidence" value="ECO:0007669"/>
    <property type="project" value="UniProtKB-KW"/>
</dbReference>
<evidence type="ECO:0000256" key="5">
    <source>
        <dbReference type="ARBA" id="ARBA00022598"/>
    </source>
</evidence>
<keyword evidence="5" id="KW-0436">Ligase</keyword>
<dbReference type="GO" id="GO:0004326">
    <property type="term" value="F:tetrahydrofolylpolyglutamate synthase activity"/>
    <property type="evidence" value="ECO:0007669"/>
    <property type="project" value="UniProtKB-EC"/>
</dbReference>
<comment type="caution">
    <text evidence="13">The sequence shown here is derived from an EMBL/GenBank/DDBJ whole genome shotgun (WGS) entry which is preliminary data.</text>
</comment>
<evidence type="ECO:0000256" key="8">
    <source>
        <dbReference type="ARBA" id="ARBA00022840"/>
    </source>
</evidence>
<feature type="non-terminal residue" evidence="13">
    <location>
        <position position="344"/>
    </location>
</feature>
<proteinExistence type="inferred from homology"/>